<dbReference type="AlphaFoldDB" id="A0A330H303"/>
<reference evidence="2" key="1">
    <citation type="submission" date="2018-06" db="EMBL/GenBank/DDBJ databases">
        <authorList>
            <person name="Helene L.C."/>
            <person name="Dall'Agnol R."/>
            <person name="Delamuta J.R."/>
            <person name="Hungria M."/>
        </authorList>
    </citation>
    <scope>NUCLEOTIDE SEQUENCE [LARGE SCALE GENOMIC DNA]</scope>
    <source>
        <strain evidence="2">AC99b</strain>
    </source>
</reference>
<keyword evidence="2" id="KW-1185">Reference proteome</keyword>
<evidence type="ECO:0000313" key="1">
    <source>
        <dbReference type="EMBL" id="RAZ83043.1"/>
    </source>
</evidence>
<accession>A0A330H303</accession>
<sequence length="82" mass="9120">MAQLRCHAMTLNWQGEVMTDNDQTTRRGEALGVIVCRLDELRQLAAAQGLEFLGYLLDVAFNESCDAIRRERSAAHGPEKTG</sequence>
<comment type="caution">
    <text evidence="1">The sequence shown here is derived from an EMBL/GenBank/DDBJ whole genome shotgun (WGS) entry which is preliminary data.</text>
</comment>
<evidence type="ECO:0000313" key="2">
    <source>
        <dbReference type="Proteomes" id="UP000251558"/>
    </source>
</evidence>
<organism evidence="1 2">
    <name type="scientific">Mesorhizobium hawassense</name>
    <dbReference type="NCBI Taxonomy" id="1209954"/>
    <lineage>
        <taxon>Bacteria</taxon>
        <taxon>Pseudomonadati</taxon>
        <taxon>Pseudomonadota</taxon>
        <taxon>Alphaproteobacteria</taxon>
        <taxon>Hyphomicrobiales</taxon>
        <taxon>Phyllobacteriaceae</taxon>
        <taxon>Mesorhizobium</taxon>
    </lineage>
</organism>
<gene>
    <name evidence="1" type="ORF">DPM33_33445</name>
</gene>
<dbReference type="EMBL" id="QMBP01000029">
    <property type="protein sequence ID" value="RAZ83043.1"/>
    <property type="molecule type" value="Genomic_DNA"/>
</dbReference>
<dbReference type="Proteomes" id="UP000251558">
    <property type="component" value="Unassembled WGS sequence"/>
</dbReference>
<proteinExistence type="predicted"/>
<protein>
    <submittedName>
        <fullName evidence="1">Uncharacterized protein</fullName>
    </submittedName>
</protein>
<name>A0A330H303_9HYPH</name>
<reference evidence="1 2" key="2">
    <citation type="submission" date="2018-07" db="EMBL/GenBank/DDBJ databases">
        <title>Diversity of Mesorhizobium strains in Brazil.</title>
        <authorList>
            <person name="Helene L.C.F."/>
            <person name="Dall'Agnol R."/>
            <person name="Delamuta J.R.M."/>
            <person name="Hungria M."/>
        </authorList>
    </citation>
    <scope>NUCLEOTIDE SEQUENCE [LARGE SCALE GENOMIC DNA]</scope>
    <source>
        <strain evidence="1 2">AC99b</strain>
    </source>
</reference>